<dbReference type="PANTHER" id="PTHR40031:SF1">
    <property type="entry name" value="MEMBRANE-BOUND METAL-DEPENDENT HYDROLASE"/>
    <property type="match status" value="1"/>
</dbReference>
<comment type="caution">
    <text evidence="2">The sequence shown here is derived from an EMBL/GenBank/DDBJ whole genome shotgun (WGS) entry which is preliminary data.</text>
</comment>
<keyword evidence="1" id="KW-0472">Membrane</keyword>
<keyword evidence="2" id="KW-0378">Hydrolase</keyword>
<evidence type="ECO:0000313" key="2">
    <source>
        <dbReference type="EMBL" id="TKK70351.1"/>
    </source>
</evidence>
<feature type="transmembrane region" description="Helical" evidence="1">
    <location>
        <begin position="125"/>
        <end position="149"/>
    </location>
</feature>
<feature type="transmembrane region" description="Helical" evidence="1">
    <location>
        <begin position="161"/>
        <end position="182"/>
    </location>
</feature>
<keyword evidence="1" id="KW-0812">Transmembrane</keyword>
<dbReference type="Proteomes" id="UP000305848">
    <property type="component" value="Unassembled WGS sequence"/>
</dbReference>
<dbReference type="PANTHER" id="PTHR40031">
    <property type="entry name" value="HYPOTHETICAL MEMBRANE SPANNING PROTEIN"/>
    <property type="match status" value="1"/>
</dbReference>
<gene>
    <name evidence="2" type="ORF">FC093_06285</name>
</gene>
<proteinExistence type="predicted"/>
<dbReference type="RefSeq" id="WP_137260896.1">
    <property type="nucleotide sequence ID" value="NZ_SZQL01000003.1"/>
</dbReference>
<evidence type="ECO:0000313" key="3">
    <source>
        <dbReference type="Proteomes" id="UP000305848"/>
    </source>
</evidence>
<dbReference type="AlphaFoldDB" id="A0A4U3L578"/>
<reference evidence="2 3" key="1">
    <citation type="submission" date="2019-05" db="EMBL/GenBank/DDBJ databases">
        <title>Panacibacter sp. strain 17mud1-8 Genome sequencing and assembly.</title>
        <authorList>
            <person name="Chhetri G."/>
        </authorList>
    </citation>
    <scope>NUCLEOTIDE SEQUENCE [LARGE SCALE GENOMIC DNA]</scope>
    <source>
        <strain evidence="2 3">17mud1-8</strain>
    </source>
</reference>
<keyword evidence="1" id="KW-1133">Transmembrane helix</keyword>
<protein>
    <submittedName>
        <fullName evidence="2">Metal-dependent hydrolase</fullName>
    </submittedName>
</protein>
<name>A0A4U3L578_9BACT</name>
<dbReference type="Pfam" id="PF04307">
    <property type="entry name" value="YdjM"/>
    <property type="match status" value="1"/>
</dbReference>
<dbReference type="OrthoDB" id="9781927at2"/>
<evidence type="ECO:0000256" key="1">
    <source>
        <dbReference type="SAM" id="Phobius"/>
    </source>
</evidence>
<dbReference type="InterPro" id="IPR053170">
    <property type="entry name" value="Transcription_regulator"/>
</dbReference>
<feature type="transmembrane region" description="Helical" evidence="1">
    <location>
        <begin position="54"/>
        <end position="76"/>
    </location>
</feature>
<keyword evidence="3" id="KW-1185">Reference proteome</keyword>
<dbReference type="EMBL" id="SZQL01000003">
    <property type="protein sequence ID" value="TKK70351.1"/>
    <property type="molecule type" value="Genomic_DNA"/>
</dbReference>
<organism evidence="2 3">
    <name type="scientific">Ilyomonas limi</name>
    <dbReference type="NCBI Taxonomy" id="2575867"/>
    <lineage>
        <taxon>Bacteria</taxon>
        <taxon>Pseudomonadati</taxon>
        <taxon>Bacteroidota</taxon>
        <taxon>Chitinophagia</taxon>
        <taxon>Chitinophagales</taxon>
        <taxon>Chitinophagaceae</taxon>
        <taxon>Ilyomonas</taxon>
    </lineage>
</organism>
<accession>A0A4U3L578</accession>
<dbReference type="InterPro" id="IPR007404">
    <property type="entry name" value="YdjM-like"/>
</dbReference>
<dbReference type="GO" id="GO:0016787">
    <property type="term" value="F:hydrolase activity"/>
    <property type="evidence" value="ECO:0007669"/>
    <property type="project" value="UniProtKB-KW"/>
</dbReference>
<sequence>MDSITHMALGACIGEAVLYKRLGKKALAVGATAQSLPDIDVLASLWLKPPENLLAHRGITHSLLFGLVAAILLSIVVKRMLRSKEIKFSTLFLFCCFQLWLHDVLDTCNAYGTGLFEPFTHQRFSFHLLYVGDAFFSVSLIVAFVVLAFFLKRNKQQRTRWLWIGLLPACCYLIFAIFNKVLVKQQVVKSLQAKHILYKSTIITPTPFNTLLWYIVAATDSGYVVGYRSVFDRDSSLIPFTYYPKNEALLQQVDVKVNVKGLLHFADKYYTVEKVNDTLIFDVLRFGQVLGWQDAKAPFAFQYFLNPSYDNTLVVQRGRFIGWNRKTIINMYERIKGR</sequence>